<evidence type="ECO:0000313" key="1">
    <source>
        <dbReference type="Proteomes" id="UP000694863"/>
    </source>
</evidence>
<dbReference type="Proteomes" id="UP000694863">
    <property type="component" value="Unplaced"/>
</dbReference>
<name>A0AC55CMG0_ECHTE</name>
<gene>
    <name evidence="2" type="primary">ARSL</name>
</gene>
<sequence>MGSASNRRAPGLLCFRRWLPAALGMLLAWMPSAAHDLAGSRPNVVLLMADDLGIGDIGCYGNRTVSCRLTAGFSCPCNPLPTGMVSSKGNRVLLWTAASGGLPANETTFAKILRDEGYATGLIGKFLAFSALEGVAEGFRFEPFPYWLSASALRHQRALRAKSAVPSLLLRAQRRLLRVAFPPARVGCRVPRRGPVVNSTHPSPGFVHLLSLCRNKQGPFLLFVSFLHAHLPLVTTERFRGRSAHGLYGDNVEEMDWMVGRILDALDAEGVANGTLVYVTSDHGGWLEARLAREQRGGWNGIYKGGKGMAGWEGGIRVPGIFRWPGVLPAGRVIHEPTSLMDIFPTVVQLAGGQVPQDRVLDGRDLMPLLRGDAAHSEHEFLMHYCEHVLHAARWHQRSRGALWKVHFVTPNFHPEGAGACYDRAVCPCSPPGVTRHDPPLLFDLSRDPAEARALTPATEPSFRRVVERVAQAVREHQRTLSPVPLQLDGTSNVWKPWLQPCCGLFPFCRCPGPEHPQ</sequence>
<evidence type="ECO:0000313" key="2">
    <source>
        <dbReference type="RefSeq" id="XP_045141380.1"/>
    </source>
</evidence>
<dbReference type="RefSeq" id="XP_045141380.1">
    <property type="nucleotide sequence ID" value="XM_045285445.1"/>
</dbReference>
<proteinExistence type="predicted"/>
<protein>
    <submittedName>
        <fullName evidence="2">Arylsulfatase L</fullName>
    </submittedName>
</protein>
<reference evidence="2" key="1">
    <citation type="submission" date="2025-08" db="UniProtKB">
        <authorList>
            <consortium name="RefSeq"/>
        </authorList>
    </citation>
    <scope>IDENTIFICATION</scope>
</reference>
<organism evidence="1 2">
    <name type="scientific">Echinops telfairi</name>
    <name type="common">Lesser hedgehog tenrec</name>
    <dbReference type="NCBI Taxonomy" id="9371"/>
    <lineage>
        <taxon>Eukaryota</taxon>
        <taxon>Metazoa</taxon>
        <taxon>Chordata</taxon>
        <taxon>Craniata</taxon>
        <taxon>Vertebrata</taxon>
        <taxon>Euteleostomi</taxon>
        <taxon>Mammalia</taxon>
        <taxon>Eutheria</taxon>
        <taxon>Afrotheria</taxon>
        <taxon>Tenrecidae</taxon>
        <taxon>Tenrecinae</taxon>
        <taxon>Echinops</taxon>
    </lineage>
</organism>
<accession>A0AC55CMG0</accession>
<keyword evidence="1" id="KW-1185">Reference proteome</keyword>